<protein>
    <submittedName>
        <fullName evidence="2">Uncharacterized protein</fullName>
    </submittedName>
</protein>
<comment type="caution">
    <text evidence="2">The sequence shown here is derived from an EMBL/GenBank/DDBJ whole genome shotgun (WGS) entry which is preliminary data.</text>
</comment>
<keyword evidence="1" id="KW-1133">Transmembrane helix</keyword>
<keyword evidence="1" id="KW-0472">Membrane</keyword>
<dbReference type="EMBL" id="ASGP02000003">
    <property type="protein sequence ID" value="KAH9516277.1"/>
    <property type="molecule type" value="Genomic_DNA"/>
</dbReference>
<evidence type="ECO:0000256" key="1">
    <source>
        <dbReference type="SAM" id="Phobius"/>
    </source>
</evidence>
<keyword evidence="3" id="KW-1185">Reference proteome</keyword>
<feature type="transmembrane region" description="Helical" evidence="1">
    <location>
        <begin position="6"/>
        <end position="24"/>
    </location>
</feature>
<dbReference type="AlphaFoldDB" id="A0A922HZJ7"/>
<gene>
    <name evidence="2" type="ORF">DERF_007030</name>
</gene>
<keyword evidence="1" id="KW-0812">Transmembrane</keyword>
<proteinExistence type="predicted"/>
<dbReference type="Proteomes" id="UP000790347">
    <property type="component" value="Unassembled WGS sequence"/>
</dbReference>
<accession>A0A922HZJ7</accession>
<reference evidence="2" key="2">
    <citation type="journal article" date="2022" name="Res Sq">
        <title>Comparative Genomics Reveals Insights into the Divergent Evolution of Astigmatic Mites and Household Pest Adaptations.</title>
        <authorList>
            <person name="Xiong Q."/>
            <person name="Wan A.T.-Y."/>
            <person name="Liu X.-Y."/>
            <person name="Fung C.S.-H."/>
            <person name="Xiao X."/>
            <person name="Malainual N."/>
            <person name="Hou J."/>
            <person name="Wang L."/>
            <person name="Wang M."/>
            <person name="Yang K."/>
            <person name="Cui Y."/>
            <person name="Leung E."/>
            <person name="Nong W."/>
            <person name="Shin S.-K."/>
            <person name="Au S."/>
            <person name="Jeong K.Y."/>
            <person name="Chew F.T."/>
            <person name="Hui J."/>
            <person name="Leung T.F."/>
            <person name="Tungtrongchitr A."/>
            <person name="Zhong N."/>
            <person name="Liu Z."/>
            <person name="Tsui S."/>
        </authorList>
    </citation>
    <scope>NUCLEOTIDE SEQUENCE</scope>
    <source>
        <strain evidence="2">Derf</strain>
        <tissue evidence="2">Whole organism</tissue>
    </source>
</reference>
<reference evidence="2" key="1">
    <citation type="submission" date="2013-05" db="EMBL/GenBank/DDBJ databases">
        <authorList>
            <person name="Yim A.K.Y."/>
            <person name="Chan T.F."/>
            <person name="Ji K.M."/>
            <person name="Liu X.Y."/>
            <person name="Zhou J.W."/>
            <person name="Li R.Q."/>
            <person name="Yang K.Y."/>
            <person name="Li J."/>
            <person name="Li M."/>
            <person name="Law P.T.W."/>
            <person name="Wu Y.L."/>
            <person name="Cai Z.L."/>
            <person name="Qin H."/>
            <person name="Bao Y."/>
            <person name="Leung R.K.K."/>
            <person name="Ng P.K.S."/>
            <person name="Zou J."/>
            <person name="Zhong X.J."/>
            <person name="Ran P.X."/>
            <person name="Zhong N.S."/>
            <person name="Liu Z.G."/>
            <person name="Tsui S.K.W."/>
        </authorList>
    </citation>
    <scope>NUCLEOTIDE SEQUENCE</scope>
    <source>
        <strain evidence="2">Derf</strain>
        <tissue evidence="2">Whole organism</tissue>
    </source>
</reference>
<name>A0A922HZJ7_DERFA</name>
<evidence type="ECO:0000313" key="2">
    <source>
        <dbReference type="EMBL" id="KAH9516277.1"/>
    </source>
</evidence>
<evidence type="ECO:0000313" key="3">
    <source>
        <dbReference type="Proteomes" id="UP000790347"/>
    </source>
</evidence>
<organism evidence="2 3">
    <name type="scientific">Dermatophagoides farinae</name>
    <name type="common">American house dust mite</name>
    <dbReference type="NCBI Taxonomy" id="6954"/>
    <lineage>
        <taxon>Eukaryota</taxon>
        <taxon>Metazoa</taxon>
        <taxon>Ecdysozoa</taxon>
        <taxon>Arthropoda</taxon>
        <taxon>Chelicerata</taxon>
        <taxon>Arachnida</taxon>
        <taxon>Acari</taxon>
        <taxon>Acariformes</taxon>
        <taxon>Sarcoptiformes</taxon>
        <taxon>Astigmata</taxon>
        <taxon>Psoroptidia</taxon>
        <taxon>Analgoidea</taxon>
        <taxon>Pyroglyphidae</taxon>
        <taxon>Dermatophagoidinae</taxon>
        <taxon>Dermatophagoides</taxon>
    </lineage>
</organism>
<sequence>MLNFKSIHLIWIGFFLLVSIRMFVESESSTSQHRNKYDFKKLLECFNNECLNEICVTSQGYIGLQTQKLSPGIFDEIDGEFFENHQSIEERSYAGKSCVSVVYQITSMPKIAINQLTTVHGDHVMNLIPDTVQYNAGDYRIKIKRSSDIMQYKIVMNLRNVSGSNAFIKFDNYETYHEKIKLSEFVGTTLHSFKKNNKYPYFHCTASKACTQLFRKNYDIFQSLSFGSGDRSELHNDWQYDSCFEKLSSITMVQKSPNDFQMNGSESFGMCSGSYIRFLDSLALAGGDSTNCIAGNSLNEKFEEKKLTRKYEYKVNLVRAEININDPQSYFKLKIIKPNGSDVEPYVLEPVDRS</sequence>